<dbReference type="Pfam" id="PF13556">
    <property type="entry name" value="HTH_30"/>
    <property type="match status" value="1"/>
</dbReference>
<dbReference type="EMBL" id="BJVI01000045">
    <property type="protein sequence ID" value="GEL19743.1"/>
    <property type="molecule type" value="Genomic_DNA"/>
</dbReference>
<dbReference type="PANTHER" id="PTHR33744">
    <property type="entry name" value="CARBOHYDRATE DIACID REGULATOR"/>
    <property type="match status" value="1"/>
</dbReference>
<dbReference type="InterPro" id="IPR042070">
    <property type="entry name" value="PucR_C-HTH_sf"/>
</dbReference>
<accession>A0A511D5L3</accession>
<dbReference type="RefSeq" id="WP_147201201.1">
    <property type="nucleotide sequence ID" value="NZ_AUII01000014.1"/>
</dbReference>
<gene>
    <name evidence="2" type="ORF">PA7_35800</name>
</gene>
<evidence type="ECO:0000313" key="2">
    <source>
        <dbReference type="EMBL" id="GEL19743.1"/>
    </source>
</evidence>
<proteinExistence type="predicted"/>
<feature type="domain" description="PucR C-terminal helix-turn-helix" evidence="1">
    <location>
        <begin position="484"/>
        <end position="540"/>
    </location>
</feature>
<evidence type="ECO:0000313" key="3">
    <source>
        <dbReference type="Proteomes" id="UP000321328"/>
    </source>
</evidence>
<dbReference type="AlphaFoldDB" id="A0A511D5L3"/>
<dbReference type="PANTHER" id="PTHR33744:SF17">
    <property type="entry name" value="CONSERVED PROTEIN"/>
    <property type="match status" value="1"/>
</dbReference>
<dbReference type="OrthoDB" id="3190266at2"/>
<name>A0A511D5L3_9PSEU</name>
<dbReference type="Gene3D" id="1.10.10.2840">
    <property type="entry name" value="PucR C-terminal helix-turn-helix domain"/>
    <property type="match status" value="1"/>
</dbReference>
<reference evidence="2 3" key="1">
    <citation type="submission" date="2019-07" db="EMBL/GenBank/DDBJ databases">
        <title>Whole genome shotgun sequence of Pseudonocardia asaccharolytica NBRC 16224.</title>
        <authorList>
            <person name="Hosoyama A."/>
            <person name="Uohara A."/>
            <person name="Ohji S."/>
            <person name="Ichikawa N."/>
        </authorList>
    </citation>
    <scope>NUCLEOTIDE SEQUENCE [LARGE SCALE GENOMIC DNA]</scope>
    <source>
        <strain evidence="2 3">NBRC 16224</strain>
    </source>
</reference>
<dbReference type="STRING" id="1123024.GCA_000423625_03109"/>
<comment type="caution">
    <text evidence="2">The sequence shown here is derived from an EMBL/GenBank/DDBJ whole genome shotgun (WGS) entry which is preliminary data.</text>
</comment>
<dbReference type="InterPro" id="IPR051448">
    <property type="entry name" value="CdaR-like_regulators"/>
</dbReference>
<organism evidence="2 3">
    <name type="scientific">Pseudonocardia asaccharolytica DSM 44247 = NBRC 16224</name>
    <dbReference type="NCBI Taxonomy" id="1123024"/>
    <lineage>
        <taxon>Bacteria</taxon>
        <taxon>Bacillati</taxon>
        <taxon>Actinomycetota</taxon>
        <taxon>Actinomycetes</taxon>
        <taxon>Pseudonocardiales</taxon>
        <taxon>Pseudonocardiaceae</taxon>
        <taxon>Pseudonocardia</taxon>
    </lineage>
</organism>
<protein>
    <submittedName>
        <fullName evidence="2">PucR family transcriptional regulator</fullName>
    </submittedName>
</protein>
<dbReference type="InterPro" id="IPR025736">
    <property type="entry name" value="PucR_C-HTH_dom"/>
</dbReference>
<dbReference type="Proteomes" id="UP000321328">
    <property type="component" value="Unassembled WGS sequence"/>
</dbReference>
<keyword evidence="3" id="KW-1185">Reference proteome</keyword>
<evidence type="ECO:0000259" key="1">
    <source>
        <dbReference type="Pfam" id="PF13556"/>
    </source>
</evidence>
<sequence length="563" mass="60469">MTRMPAPMARTGTGGTGPSLGQLLTEIAGPLIDVLCTTPGGLAEPVRRPHIWDACDGDASSFGDLRAGDLVLAVGLVPASPQLSRLLAAARDAAVAAVAIRGLVNLAWVRTEAERLGVTVLVVPRELAWDQVHARVRTVAAIWPGGVGSVGSTSSDLYAVANTAAAALGGPVEIDDAALNLLAFSNLPGEIDELRTRSILTRIPPGDFLTWLRESGTAARLRRATEPLRIGPPGSRPRLVIPVRAGIDVLGYVWVAEGDEPFGERHHHVLAEVARVVSAHLVREGTTEDRDHRRRGELLVAALEGNADISVLAARLDMRPDISFDLVGFRARTCWPDPTVDPFYVRKQLELRREFATRPGATAVVVGGQVYAALPGCDRGSDDLGALAEETITLIGNQLGCELVAAINCTPHPVPGLFDARLEVDRALKLLAADPDRAMATCAELRPRATLALLRELAQSRPQLLAGPIQKLIEIDRTRKTDYIATLRAYFDTASDLTEAARILFVHRNTLRYRLRRIRELCGLDLSDPVERLIAELQLRLLGGTASGTAGAWATSPDQRVSS</sequence>